<keyword evidence="1" id="KW-0547">Nucleotide-binding</keyword>
<protein>
    <recommendedName>
        <fullName evidence="3">Tr-type G domain-containing protein</fullName>
    </recommendedName>
</protein>
<evidence type="ECO:0000313" key="5">
    <source>
        <dbReference type="Proteomes" id="UP000631114"/>
    </source>
</evidence>
<feature type="domain" description="Tr-type G" evidence="3">
    <location>
        <begin position="233"/>
        <end position="324"/>
    </location>
</feature>
<evidence type="ECO:0000259" key="3">
    <source>
        <dbReference type="Pfam" id="PF00009"/>
    </source>
</evidence>
<evidence type="ECO:0000256" key="2">
    <source>
        <dbReference type="ARBA" id="ARBA00023134"/>
    </source>
</evidence>
<proteinExistence type="predicted"/>
<dbReference type="PRINTS" id="PR00315">
    <property type="entry name" value="ELONGATNFCT"/>
</dbReference>
<dbReference type="Gene3D" id="3.40.50.300">
    <property type="entry name" value="P-loop containing nucleotide triphosphate hydrolases"/>
    <property type="match status" value="1"/>
</dbReference>
<keyword evidence="5" id="KW-1185">Reference proteome</keyword>
<comment type="caution">
    <text evidence="4">The sequence shown here is derived from an EMBL/GenBank/DDBJ whole genome shotgun (WGS) entry which is preliminary data.</text>
</comment>
<name>A0A835HQA0_9MAGN</name>
<dbReference type="GO" id="GO:0005525">
    <property type="term" value="F:GTP binding"/>
    <property type="evidence" value="ECO:0007669"/>
    <property type="project" value="UniProtKB-KW"/>
</dbReference>
<dbReference type="Pfam" id="PF00009">
    <property type="entry name" value="GTP_EFTU"/>
    <property type="match status" value="1"/>
</dbReference>
<dbReference type="InterPro" id="IPR050100">
    <property type="entry name" value="TRAFAC_GTPase_members"/>
</dbReference>
<organism evidence="4 5">
    <name type="scientific">Coptis chinensis</name>
    <dbReference type="NCBI Taxonomy" id="261450"/>
    <lineage>
        <taxon>Eukaryota</taxon>
        <taxon>Viridiplantae</taxon>
        <taxon>Streptophyta</taxon>
        <taxon>Embryophyta</taxon>
        <taxon>Tracheophyta</taxon>
        <taxon>Spermatophyta</taxon>
        <taxon>Magnoliopsida</taxon>
        <taxon>Ranunculales</taxon>
        <taxon>Ranunculaceae</taxon>
        <taxon>Coptidoideae</taxon>
        <taxon>Coptis</taxon>
    </lineage>
</organism>
<dbReference type="AlphaFoldDB" id="A0A835HQA0"/>
<keyword evidence="2" id="KW-0342">GTP-binding</keyword>
<dbReference type="GO" id="GO:0003924">
    <property type="term" value="F:GTPase activity"/>
    <property type="evidence" value="ECO:0007669"/>
    <property type="project" value="InterPro"/>
</dbReference>
<dbReference type="Proteomes" id="UP000631114">
    <property type="component" value="Unassembled WGS sequence"/>
</dbReference>
<dbReference type="SUPFAM" id="SSF52540">
    <property type="entry name" value="P-loop containing nucleoside triphosphate hydrolases"/>
    <property type="match status" value="1"/>
</dbReference>
<dbReference type="PANTHER" id="PTHR23115">
    <property type="entry name" value="TRANSLATION FACTOR"/>
    <property type="match status" value="1"/>
</dbReference>
<evidence type="ECO:0000256" key="1">
    <source>
        <dbReference type="ARBA" id="ARBA00022741"/>
    </source>
</evidence>
<evidence type="ECO:0000313" key="4">
    <source>
        <dbReference type="EMBL" id="KAF9603811.1"/>
    </source>
</evidence>
<reference evidence="4 5" key="1">
    <citation type="submission" date="2020-10" db="EMBL/GenBank/DDBJ databases">
        <title>The Coptis chinensis genome and diversification of protoberbering-type alkaloids.</title>
        <authorList>
            <person name="Wang B."/>
            <person name="Shu S."/>
            <person name="Song C."/>
            <person name="Liu Y."/>
        </authorList>
    </citation>
    <scope>NUCLEOTIDE SEQUENCE [LARGE SCALE GENOMIC DNA]</scope>
    <source>
        <strain evidence="4">HL-2020</strain>
        <tissue evidence="4">Leaf</tissue>
    </source>
</reference>
<dbReference type="InterPro" id="IPR027417">
    <property type="entry name" value="P-loop_NTPase"/>
</dbReference>
<sequence>MVWYLRVNLTSIRWYGTRVSMVRRNEWAIRTKSKEEEYVEIIERRISNNWLGSGHVINEYIDKECDLRGGWPLRVVARGIVQDVDPNTEFGNRRLEEGNFNIHVNVVYEGGVVLPLPQHDWKLNYDKFALLVPNPDKGGGRRMVVRKVDLDRRNIEEYLTTDSIHKPHEKLLLLDLLNISPSLTEVAGAIIDDSFTCCFKSNPLKPWNWNVYLFPLWCFGVVVRYGIHFPVRHGLDKLKAELERGSTIDIALWKFETTKYYCTVIDALGHCDFIQSMVTGTSQADCIVLIIDSTTGGFEVGFSNDGQTREHALLAFSLGMKQMIC</sequence>
<gene>
    <name evidence="4" type="ORF">IFM89_037945</name>
</gene>
<dbReference type="InterPro" id="IPR000795">
    <property type="entry name" value="T_Tr_GTP-bd_dom"/>
</dbReference>
<accession>A0A835HQA0</accession>
<dbReference type="EMBL" id="JADFTS010000006">
    <property type="protein sequence ID" value="KAF9603811.1"/>
    <property type="molecule type" value="Genomic_DNA"/>
</dbReference>